<proteinExistence type="predicted"/>
<evidence type="ECO:0000313" key="2">
    <source>
        <dbReference type="Proteomes" id="UP001139031"/>
    </source>
</evidence>
<accession>A0ABS7U323</accession>
<reference evidence="1" key="1">
    <citation type="submission" date="2021-08" db="EMBL/GenBank/DDBJ databases">
        <authorList>
            <person name="Stevens D.C."/>
        </authorList>
    </citation>
    <scope>NUCLEOTIDE SEQUENCE</scope>
    <source>
        <strain evidence="1">DSM 53165</strain>
    </source>
</reference>
<organism evidence="1 2">
    <name type="scientific">Nannocystis pusilla</name>
    <dbReference type="NCBI Taxonomy" id="889268"/>
    <lineage>
        <taxon>Bacteria</taxon>
        <taxon>Pseudomonadati</taxon>
        <taxon>Myxococcota</taxon>
        <taxon>Polyangia</taxon>
        <taxon>Nannocystales</taxon>
        <taxon>Nannocystaceae</taxon>
        <taxon>Nannocystis</taxon>
    </lineage>
</organism>
<comment type="caution">
    <text evidence="1">The sequence shown here is derived from an EMBL/GenBank/DDBJ whole genome shotgun (WGS) entry which is preliminary data.</text>
</comment>
<dbReference type="EMBL" id="JAIRAU010000052">
    <property type="protein sequence ID" value="MBZ5714922.1"/>
    <property type="molecule type" value="Genomic_DNA"/>
</dbReference>
<protein>
    <submittedName>
        <fullName evidence="1">Uncharacterized protein</fullName>
    </submittedName>
</protein>
<dbReference type="Proteomes" id="UP001139031">
    <property type="component" value="Unassembled WGS sequence"/>
</dbReference>
<gene>
    <name evidence="1" type="ORF">K7C98_37290</name>
</gene>
<keyword evidence="2" id="KW-1185">Reference proteome</keyword>
<name>A0ABS7U323_9BACT</name>
<dbReference type="RefSeq" id="WP_224196654.1">
    <property type="nucleotide sequence ID" value="NZ_JAIRAU010000052.1"/>
</dbReference>
<sequence>MTVLQNKFYNGLTAALAASPTSFQLSVPAAPLPASDAGLWACLDVLPPKSLTFNRAQPASPYFAAYAAVVEQLEYAPSLVSVIGSAADTAWQAYLAGLDPPPSVCQQGPIFRTWAEKNGYSGVAVAGASNLAGTCLFEGQQQAVARYQGPNGLAIDFVGGYADLQATLAAAGPAQLAFDSLRTSSDVSRTWAGGQQLGLQGLWTGLGPLDALSARFAAGRVQVTATLTHYAAWLATPGGWYSSSLLNAAYSSQSTPPWPVGADPDWTDAFGPTGNLVWFLGSLAVGDGLHAVVTSTTSFTRTEQATIRAHAAQGMWPFYAPSSAVVTNAVSFDAVGHLTITTTSAAGNPFVLGGVVLGIAQYLGQAPG</sequence>
<evidence type="ECO:0000313" key="1">
    <source>
        <dbReference type="EMBL" id="MBZ5714922.1"/>
    </source>
</evidence>